<dbReference type="GeneID" id="35118072"/>
<dbReference type="Proteomes" id="UP000232133">
    <property type="component" value="Chromosome"/>
</dbReference>
<dbReference type="EMBL" id="CP017803">
    <property type="protein sequence ID" value="ATZ59233.1"/>
    <property type="molecule type" value="Genomic_DNA"/>
</dbReference>
<gene>
    <name evidence="1" type="ORF">BK798_01800</name>
</gene>
<proteinExistence type="predicted"/>
<reference evidence="1 2" key="1">
    <citation type="submission" date="2016-10" db="EMBL/GenBank/DDBJ databases">
        <authorList>
            <person name="Varghese N."/>
        </authorList>
    </citation>
    <scope>NUCLEOTIDE SEQUENCE [LARGE SCALE GENOMIC DNA]</scope>
    <source>
        <strain evidence="1 2">KB11</strain>
    </source>
</reference>
<accession>A0A2H4U570</accession>
<dbReference type="RefSeq" id="WP_100815235.1">
    <property type="nucleotide sequence ID" value="NZ_CP017803.1"/>
</dbReference>
<protein>
    <submittedName>
        <fullName evidence="1">Uncharacterized protein</fullName>
    </submittedName>
</protein>
<organism evidence="1 2">
    <name type="scientific">Methanobrevibacter smithii</name>
    <dbReference type="NCBI Taxonomy" id="2173"/>
    <lineage>
        <taxon>Archaea</taxon>
        <taxon>Methanobacteriati</taxon>
        <taxon>Methanobacteriota</taxon>
        <taxon>Methanomada group</taxon>
        <taxon>Methanobacteria</taxon>
        <taxon>Methanobacteriales</taxon>
        <taxon>Methanobacteriaceae</taxon>
        <taxon>Methanobrevibacter</taxon>
    </lineage>
</organism>
<evidence type="ECO:0000313" key="1">
    <source>
        <dbReference type="EMBL" id="ATZ59233.1"/>
    </source>
</evidence>
<sequence>MILGNAPFIAEPYFGHRSRLYDLDLHRNPDAIADIIIESYNHGVRAINLVNDDALIKGFDMALDEGCDMKVVATVGKSDVDYMNPNYDVAKEVDWGDDIELFDNYDCPLMLVDEFIVDGYDWNLTSNILSQINDTSAASGLITAFPNKTTDLLMDNPVLDLFDYYMIPINKLAYMMDIPSFLPKERQEFKVKIEKLDKKIIATRILAAGILKPAEAFDFLNTLDYVDLVTFGVASKKEVVEDVTILKNI</sequence>
<name>A0A2H4U570_METSM</name>
<evidence type="ECO:0000313" key="2">
    <source>
        <dbReference type="Proteomes" id="UP000232133"/>
    </source>
</evidence>
<dbReference type="AlphaFoldDB" id="A0A2H4U570"/>